<reference evidence="5 6" key="1">
    <citation type="submission" date="2011-10" db="EMBL/GenBank/DDBJ databases">
        <title>The Improved High-Quality Draft genome of Leptonema illini DSM 21528.</title>
        <authorList>
            <consortium name="US DOE Joint Genome Institute (JGI-PGF)"/>
            <person name="Lucas S."/>
            <person name="Copeland A."/>
            <person name="Lapidus A."/>
            <person name="Glavina del Rio T."/>
            <person name="Dalin E."/>
            <person name="Tice H."/>
            <person name="Bruce D."/>
            <person name="Goodwin L."/>
            <person name="Pitluck S."/>
            <person name="Peters L."/>
            <person name="Mikhailova N."/>
            <person name="Held B."/>
            <person name="Kyrpides N."/>
            <person name="Mavromatis K."/>
            <person name="Ivanova N."/>
            <person name="Markowitz V."/>
            <person name="Cheng J.-F."/>
            <person name="Hugenholtz P."/>
            <person name="Woyke T."/>
            <person name="Wu D."/>
            <person name="Gronow S."/>
            <person name="Wellnitz S."/>
            <person name="Brambilla E.-M."/>
            <person name="Klenk H.-P."/>
            <person name="Eisen J.A."/>
        </authorList>
    </citation>
    <scope>NUCLEOTIDE SEQUENCE [LARGE SCALE GENOMIC DNA]</scope>
    <source>
        <strain evidence="5 6">DSM 21528</strain>
    </source>
</reference>
<dbReference type="InterPro" id="IPR001633">
    <property type="entry name" value="EAL_dom"/>
</dbReference>
<dbReference type="InterPro" id="IPR043128">
    <property type="entry name" value="Rev_trsase/Diguanyl_cyclase"/>
</dbReference>
<keyword evidence="6" id="KW-1185">Reference proteome</keyword>
<dbReference type="PANTHER" id="PTHR44757">
    <property type="entry name" value="DIGUANYLATE CYCLASE DGCP"/>
    <property type="match status" value="1"/>
</dbReference>
<dbReference type="PROSITE" id="PS50883">
    <property type="entry name" value="EAL"/>
    <property type="match status" value="1"/>
</dbReference>
<feature type="transmembrane region" description="Helical" evidence="2">
    <location>
        <begin position="65"/>
        <end position="85"/>
    </location>
</feature>
<protein>
    <submittedName>
        <fullName evidence="5">Diguanylate cyclase/phosphodiesterase</fullName>
    </submittedName>
</protein>
<evidence type="ECO:0000313" key="5">
    <source>
        <dbReference type="EMBL" id="EHQ04895.1"/>
    </source>
</evidence>
<keyword evidence="2" id="KW-0812">Transmembrane</keyword>
<dbReference type="SMART" id="SM00052">
    <property type="entry name" value="EAL"/>
    <property type="match status" value="1"/>
</dbReference>
<feature type="transmembrane region" description="Helical" evidence="2">
    <location>
        <begin position="21"/>
        <end position="53"/>
    </location>
</feature>
<dbReference type="SMART" id="SM00267">
    <property type="entry name" value="GGDEF"/>
    <property type="match status" value="1"/>
</dbReference>
<dbReference type="Pfam" id="PF00990">
    <property type="entry name" value="GGDEF"/>
    <property type="match status" value="1"/>
</dbReference>
<evidence type="ECO:0000313" key="6">
    <source>
        <dbReference type="Proteomes" id="UP000005737"/>
    </source>
</evidence>
<dbReference type="Gene3D" id="3.20.20.450">
    <property type="entry name" value="EAL domain"/>
    <property type="match status" value="1"/>
</dbReference>
<dbReference type="Pfam" id="PF00563">
    <property type="entry name" value="EAL"/>
    <property type="match status" value="1"/>
</dbReference>
<feature type="coiled-coil region" evidence="1">
    <location>
        <begin position="147"/>
        <end position="174"/>
    </location>
</feature>
<accession>H2CIC2</accession>
<dbReference type="InterPro" id="IPR029787">
    <property type="entry name" value="Nucleotide_cyclase"/>
</dbReference>
<dbReference type="Gene3D" id="3.30.70.270">
    <property type="match status" value="1"/>
</dbReference>
<dbReference type="HOGENOM" id="CLU_000445_70_50_12"/>
<dbReference type="SUPFAM" id="SSF141868">
    <property type="entry name" value="EAL domain-like"/>
    <property type="match status" value="1"/>
</dbReference>
<dbReference type="STRING" id="183.GCA_002009735_00708"/>
<proteinExistence type="predicted"/>
<organism evidence="5 6">
    <name type="scientific">Leptonema illini DSM 21528</name>
    <dbReference type="NCBI Taxonomy" id="929563"/>
    <lineage>
        <taxon>Bacteria</taxon>
        <taxon>Pseudomonadati</taxon>
        <taxon>Spirochaetota</taxon>
        <taxon>Spirochaetia</taxon>
        <taxon>Leptospirales</taxon>
        <taxon>Leptospiraceae</taxon>
        <taxon>Leptonema</taxon>
    </lineage>
</organism>
<feature type="domain" description="GGDEF" evidence="4">
    <location>
        <begin position="169"/>
        <end position="298"/>
    </location>
</feature>
<keyword evidence="1" id="KW-0175">Coiled coil</keyword>
<dbReference type="CDD" id="cd01948">
    <property type="entry name" value="EAL"/>
    <property type="match status" value="1"/>
</dbReference>
<dbReference type="PANTHER" id="PTHR44757:SF2">
    <property type="entry name" value="BIOFILM ARCHITECTURE MAINTENANCE PROTEIN MBAA"/>
    <property type="match status" value="1"/>
</dbReference>
<keyword evidence="2" id="KW-0472">Membrane</keyword>
<feature type="transmembrane region" description="Helical" evidence="2">
    <location>
        <begin position="92"/>
        <end position="114"/>
    </location>
</feature>
<evidence type="ECO:0000259" key="3">
    <source>
        <dbReference type="PROSITE" id="PS50883"/>
    </source>
</evidence>
<dbReference type="NCBIfam" id="TIGR00254">
    <property type="entry name" value="GGDEF"/>
    <property type="match status" value="1"/>
</dbReference>
<dbReference type="Proteomes" id="UP000005737">
    <property type="component" value="Unassembled WGS sequence"/>
</dbReference>
<dbReference type="CDD" id="cd01949">
    <property type="entry name" value="GGDEF"/>
    <property type="match status" value="1"/>
</dbReference>
<dbReference type="InterPro" id="IPR035919">
    <property type="entry name" value="EAL_sf"/>
</dbReference>
<dbReference type="SUPFAM" id="SSF55073">
    <property type="entry name" value="Nucleotide cyclase"/>
    <property type="match status" value="1"/>
</dbReference>
<name>H2CIC2_9LEPT</name>
<evidence type="ECO:0000256" key="1">
    <source>
        <dbReference type="SAM" id="Coils"/>
    </source>
</evidence>
<dbReference type="InterPro" id="IPR052155">
    <property type="entry name" value="Biofilm_reg_signaling"/>
</dbReference>
<gene>
    <name evidence="5" type="ORF">Lepil_0186</name>
</gene>
<dbReference type="RefSeq" id="WP_002769034.1">
    <property type="nucleotide sequence ID" value="NZ_JH597773.1"/>
</dbReference>
<keyword evidence="2" id="KW-1133">Transmembrane helix</keyword>
<dbReference type="AlphaFoldDB" id="H2CIC2"/>
<feature type="domain" description="EAL" evidence="3">
    <location>
        <begin position="307"/>
        <end position="560"/>
    </location>
</feature>
<dbReference type="PROSITE" id="PS50887">
    <property type="entry name" value="GGDEF"/>
    <property type="match status" value="1"/>
</dbReference>
<evidence type="ECO:0000256" key="2">
    <source>
        <dbReference type="SAM" id="Phobius"/>
    </source>
</evidence>
<dbReference type="InterPro" id="IPR000160">
    <property type="entry name" value="GGDEF_dom"/>
</dbReference>
<sequence length="572" mass="63419">MAGIRRRLLRLLMRLYQRRRLLSLGLLFTALYIGGFVVAFHRFGTALILLSFLPNAVLSLGGKRYGILAGTLIGAINTIFIVVYLPEITGELFYSSVLIDFLVQILIGLGVGHLRDSQRTMERIVRQRQHAINRVRHMALHDSLTGLANHRLLYEELDLEIRHAQRDKKRLAVLFIDIDDFKHVNASLGYHEGDELLKHTGKAILDSLRLSDTVARFGGDEFIAVLPGIGSAEDILPVTNRLLKAIQTASATVRLSISGGIAVYPEDGTTPADLVRNATDAMFVAKENGKGLFRYWKEVQHETIRHRLAVEAALQSALLRDEFRLFYQPILHITDGHIIGAEALLRWTSPELGEISPAVFIPVAEKSGVIREIGLWVLDRVLSDLKALNVKGQALEFIAVNVSTVQLIDPHFPAQALQKIRSAGIDPSRLEFEVTETGIALQGNPAGLLAPIKKIGVRIALDDFGTGNSSLRYLSDLPIDVLKIDGSFVKKTMVDSKAAVITHTIVSLALLLNLNIVAECIENEEERQTMYFMGVDRMQGFLFSPAVAFEEFSAMLSRNHSLPPIETIDSHP</sequence>
<evidence type="ECO:0000259" key="4">
    <source>
        <dbReference type="PROSITE" id="PS50887"/>
    </source>
</evidence>
<dbReference type="EMBL" id="JH597773">
    <property type="protein sequence ID" value="EHQ04895.1"/>
    <property type="molecule type" value="Genomic_DNA"/>
</dbReference>